<dbReference type="GO" id="GO:0032436">
    <property type="term" value="P:positive regulation of proteasomal ubiquitin-dependent protein catabolic process"/>
    <property type="evidence" value="ECO:0007669"/>
    <property type="project" value="TreeGrafter"/>
</dbReference>
<accession>A0A7S0Q2S0</accession>
<sequence>MDDSPAVGVAALLANLPSSSRRFSQLKQPTEWSRVSVPVTYYPTHEHTQPPPDQVVATEKTNILLRQFQQLAKAKRERQKRSASEQPPACRSKSAKLAGADWST</sequence>
<dbReference type="AlphaFoldDB" id="A0A7S0Q2S0"/>
<dbReference type="EMBL" id="HBEY01029100">
    <property type="protein sequence ID" value="CAD8610407.1"/>
    <property type="molecule type" value="Transcribed_RNA"/>
</dbReference>
<dbReference type="GO" id="GO:0080008">
    <property type="term" value="C:Cul4-RING E3 ubiquitin ligase complex"/>
    <property type="evidence" value="ECO:0007669"/>
    <property type="project" value="TreeGrafter"/>
</dbReference>
<dbReference type="PANTHER" id="PTHR31879:SF8">
    <property type="entry name" value="DET1- AND DDB1-ASSOCIATED PROTEIN 1"/>
    <property type="match status" value="1"/>
</dbReference>
<organism evidence="4">
    <name type="scientific">Coccolithus braarudii</name>
    <dbReference type="NCBI Taxonomy" id="221442"/>
    <lineage>
        <taxon>Eukaryota</taxon>
        <taxon>Haptista</taxon>
        <taxon>Haptophyta</taxon>
        <taxon>Prymnesiophyceae</taxon>
        <taxon>Coccolithales</taxon>
        <taxon>Coccolithaceae</taxon>
        <taxon>Coccolithus</taxon>
    </lineage>
</organism>
<dbReference type="Pfam" id="PF10172">
    <property type="entry name" value="DDA1"/>
    <property type="match status" value="1"/>
</dbReference>
<reference evidence="4" key="1">
    <citation type="submission" date="2021-01" db="EMBL/GenBank/DDBJ databases">
        <authorList>
            <person name="Corre E."/>
            <person name="Pelletier E."/>
            <person name="Niang G."/>
            <person name="Scheremetjew M."/>
            <person name="Finn R."/>
            <person name="Kale V."/>
            <person name="Holt S."/>
            <person name="Cochrane G."/>
            <person name="Meng A."/>
            <person name="Brown T."/>
            <person name="Cohen L."/>
        </authorList>
    </citation>
    <scope>NUCLEOTIDE SEQUENCE</scope>
    <source>
        <strain evidence="4">PLY182g</strain>
    </source>
</reference>
<feature type="region of interest" description="Disordered" evidence="2">
    <location>
        <begin position="71"/>
        <end position="104"/>
    </location>
</feature>
<evidence type="ECO:0000259" key="3">
    <source>
        <dbReference type="Pfam" id="PF10172"/>
    </source>
</evidence>
<dbReference type="PANTHER" id="PTHR31879">
    <property type="entry name" value="DET1- AND DDB1-ASSOCIATED PROTEIN 1"/>
    <property type="match status" value="1"/>
</dbReference>
<evidence type="ECO:0000313" key="4">
    <source>
        <dbReference type="EMBL" id="CAD8610407.1"/>
    </source>
</evidence>
<evidence type="ECO:0000256" key="1">
    <source>
        <dbReference type="ARBA" id="ARBA00008042"/>
    </source>
</evidence>
<proteinExistence type="inferred from homology"/>
<comment type="similarity">
    <text evidence="1">Belongs to the DDA1 family.</text>
</comment>
<dbReference type="InterPro" id="IPR033575">
    <property type="entry name" value="DDA1-like"/>
</dbReference>
<dbReference type="InterPro" id="IPR018276">
    <property type="entry name" value="DDA1_dom"/>
</dbReference>
<name>A0A7S0Q2S0_9EUKA</name>
<evidence type="ECO:0000256" key="2">
    <source>
        <dbReference type="SAM" id="MobiDB-lite"/>
    </source>
</evidence>
<gene>
    <name evidence="4" type="ORF">CPEL01642_LOCUS13785</name>
</gene>
<protein>
    <recommendedName>
        <fullName evidence="3">DET1- and DDB1-associated protein 1 domain-containing protein</fullName>
    </recommendedName>
</protein>
<feature type="domain" description="DET1- and DDB1-associated protein 1" evidence="3">
    <location>
        <begin position="12"/>
        <end position="71"/>
    </location>
</feature>